<dbReference type="Pfam" id="PF00491">
    <property type="entry name" value="Arginase"/>
    <property type="match status" value="1"/>
</dbReference>
<keyword evidence="5 12" id="KW-0479">Metal-binding</keyword>
<dbReference type="PROSITE" id="PS01053">
    <property type="entry name" value="ARGINASE_1"/>
    <property type="match status" value="1"/>
</dbReference>
<comment type="caution">
    <text evidence="13">The sequence shown here is derived from an EMBL/GenBank/DDBJ whole genome shotgun (WGS) entry which is preliminary data.</text>
</comment>
<name>A0ABP7RL26_9BURK</name>
<sequence length="306" mass="31663">MTTNRCLTLIGAPTDVGASVLGASMGPDALRIAGIAGALRGRGLQVSDLGNLPGPGNPQAPASGGWRHLPEVTAWCQAVHVATAGVLQAGALPLLMGGDHSLAIGSISAVAAHCRASGRRLKVLWLDAHADANTPASSPSGNLHGMPVACLLGQGPQQLVELGGAAPVLSARQITQIGVRSVDPLEKQFVNRQGIVVHDMRAIDEQGMRAVVQQALADVDEHTHLHVSFDLDCLDPSVAPGVGTPVRGGPTYREMQLCMEMLADSGALASLDLVELNPALDTRNQTAELAVDLLESLFGKSTLVRP</sequence>
<dbReference type="PRINTS" id="PR00116">
    <property type="entry name" value="ARGINASE"/>
</dbReference>
<dbReference type="Gene3D" id="3.40.800.10">
    <property type="entry name" value="Ureohydrolase domain"/>
    <property type="match status" value="1"/>
</dbReference>
<evidence type="ECO:0000256" key="1">
    <source>
        <dbReference type="ARBA" id="ARBA00005098"/>
    </source>
</evidence>
<dbReference type="EC" id="3.5.3.1" evidence="2 9"/>
<evidence type="ECO:0000313" key="14">
    <source>
        <dbReference type="Proteomes" id="UP001501627"/>
    </source>
</evidence>
<comment type="similarity">
    <text evidence="10 11">Belongs to the arginase family.</text>
</comment>
<keyword evidence="6 11" id="KW-0378">Hydrolase</keyword>
<dbReference type="InterPro" id="IPR006035">
    <property type="entry name" value="Ureohydrolase"/>
</dbReference>
<accession>A0ABP7RL26</accession>
<evidence type="ECO:0000256" key="8">
    <source>
        <dbReference type="ARBA" id="ARBA00047391"/>
    </source>
</evidence>
<dbReference type="NCBIfam" id="TIGR01229">
    <property type="entry name" value="rocF_arginase"/>
    <property type="match status" value="1"/>
</dbReference>
<evidence type="ECO:0000256" key="3">
    <source>
        <dbReference type="ARBA" id="ARBA00018123"/>
    </source>
</evidence>
<comment type="pathway">
    <text evidence="1">Nitrogen metabolism; urea cycle; L-ornithine and urea from L-arginine: step 1/1.</text>
</comment>
<keyword evidence="7 12" id="KW-0464">Manganese</keyword>
<evidence type="ECO:0000256" key="6">
    <source>
        <dbReference type="ARBA" id="ARBA00022801"/>
    </source>
</evidence>
<evidence type="ECO:0000256" key="7">
    <source>
        <dbReference type="ARBA" id="ARBA00023211"/>
    </source>
</evidence>
<evidence type="ECO:0000256" key="10">
    <source>
        <dbReference type="PROSITE-ProRule" id="PRU00742"/>
    </source>
</evidence>
<evidence type="ECO:0000256" key="11">
    <source>
        <dbReference type="RuleBase" id="RU003684"/>
    </source>
</evidence>
<comment type="cofactor">
    <cofactor evidence="12">
        <name>Mn(2+)</name>
        <dbReference type="ChEBI" id="CHEBI:29035"/>
    </cofactor>
    <text evidence="12">Binds 2 manganese ions per subunit.</text>
</comment>
<evidence type="ECO:0000256" key="9">
    <source>
        <dbReference type="NCBIfam" id="TIGR01229"/>
    </source>
</evidence>
<evidence type="ECO:0000256" key="2">
    <source>
        <dbReference type="ARBA" id="ARBA00012168"/>
    </source>
</evidence>
<dbReference type="InterPro" id="IPR014033">
    <property type="entry name" value="Arginase"/>
</dbReference>
<evidence type="ECO:0000256" key="4">
    <source>
        <dbReference type="ARBA" id="ARBA00022503"/>
    </source>
</evidence>
<dbReference type="PIRSF" id="PIRSF036979">
    <property type="entry name" value="Arginase"/>
    <property type="match status" value="1"/>
</dbReference>
<dbReference type="RefSeq" id="WP_103046152.1">
    <property type="nucleotide sequence ID" value="NZ_BAABBP010000022.1"/>
</dbReference>
<keyword evidence="14" id="KW-1185">Reference proteome</keyword>
<dbReference type="SUPFAM" id="SSF52768">
    <property type="entry name" value="Arginase/deacetylase"/>
    <property type="match status" value="1"/>
</dbReference>
<proteinExistence type="inferred from homology"/>
<evidence type="ECO:0000313" key="13">
    <source>
        <dbReference type="EMBL" id="GAA3999048.1"/>
    </source>
</evidence>
<keyword evidence="4 12" id="KW-0056">Arginine metabolism</keyword>
<dbReference type="PANTHER" id="PTHR43782:SF3">
    <property type="entry name" value="ARGINASE"/>
    <property type="match status" value="1"/>
</dbReference>
<protein>
    <recommendedName>
        <fullName evidence="3 9">Arginase</fullName>
        <ecNumber evidence="2 9">3.5.3.1</ecNumber>
    </recommendedName>
</protein>
<dbReference type="PANTHER" id="PTHR43782">
    <property type="entry name" value="ARGINASE"/>
    <property type="match status" value="1"/>
</dbReference>
<organism evidence="13 14">
    <name type="scientific">Comamonas faecalis</name>
    <dbReference type="NCBI Taxonomy" id="1387849"/>
    <lineage>
        <taxon>Bacteria</taxon>
        <taxon>Pseudomonadati</taxon>
        <taxon>Pseudomonadota</taxon>
        <taxon>Betaproteobacteria</taxon>
        <taxon>Burkholderiales</taxon>
        <taxon>Comamonadaceae</taxon>
        <taxon>Comamonas</taxon>
    </lineage>
</organism>
<dbReference type="EMBL" id="BAABBP010000022">
    <property type="protein sequence ID" value="GAA3999048.1"/>
    <property type="molecule type" value="Genomic_DNA"/>
</dbReference>
<comment type="catalytic activity">
    <reaction evidence="8 12">
        <text>L-arginine + H2O = urea + L-ornithine</text>
        <dbReference type="Rhea" id="RHEA:20569"/>
        <dbReference type="ChEBI" id="CHEBI:15377"/>
        <dbReference type="ChEBI" id="CHEBI:16199"/>
        <dbReference type="ChEBI" id="CHEBI:32682"/>
        <dbReference type="ChEBI" id="CHEBI:46911"/>
        <dbReference type="EC" id="3.5.3.1"/>
    </reaction>
</comment>
<dbReference type="Proteomes" id="UP001501627">
    <property type="component" value="Unassembled WGS sequence"/>
</dbReference>
<evidence type="ECO:0000256" key="5">
    <source>
        <dbReference type="ARBA" id="ARBA00022723"/>
    </source>
</evidence>
<gene>
    <name evidence="13" type="primary">rocF</name>
    <name evidence="13" type="ORF">GCM10022279_23450</name>
</gene>
<dbReference type="CDD" id="cd09989">
    <property type="entry name" value="Arginase"/>
    <property type="match status" value="1"/>
</dbReference>
<evidence type="ECO:0000256" key="12">
    <source>
        <dbReference type="RuleBase" id="RU361159"/>
    </source>
</evidence>
<dbReference type="InterPro" id="IPR023696">
    <property type="entry name" value="Ureohydrolase_dom_sf"/>
</dbReference>
<dbReference type="InterPro" id="IPR020855">
    <property type="entry name" value="Ureohydrolase_Mn_BS"/>
</dbReference>
<reference evidence="14" key="1">
    <citation type="journal article" date="2019" name="Int. J. Syst. Evol. Microbiol.">
        <title>The Global Catalogue of Microorganisms (GCM) 10K type strain sequencing project: providing services to taxonomists for standard genome sequencing and annotation.</title>
        <authorList>
            <consortium name="The Broad Institute Genomics Platform"/>
            <consortium name="The Broad Institute Genome Sequencing Center for Infectious Disease"/>
            <person name="Wu L."/>
            <person name="Ma J."/>
        </authorList>
    </citation>
    <scope>NUCLEOTIDE SEQUENCE [LARGE SCALE GENOMIC DNA]</scope>
    <source>
        <strain evidence="14">JCM 17561</strain>
    </source>
</reference>
<dbReference type="PROSITE" id="PS51409">
    <property type="entry name" value="ARGINASE_2"/>
    <property type="match status" value="1"/>
</dbReference>